<dbReference type="CDD" id="cd17291">
    <property type="entry name" value="RMtype1_S_MgeORF438P-TRD-CR_like"/>
    <property type="match status" value="1"/>
</dbReference>
<evidence type="ECO:0000256" key="2">
    <source>
        <dbReference type="ARBA" id="ARBA00023125"/>
    </source>
</evidence>
<dbReference type="SUPFAM" id="SSF116734">
    <property type="entry name" value="DNA methylase specificity domain"/>
    <property type="match status" value="1"/>
</dbReference>
<sequence length="199" mass="21913">MLNNNLEQQAQAIFDNMFPSISNGENTIGDTITPKRGKGLLSKNAVFGNVPVVAGGLEPSTYHNVANTVAPVLAISASGANAGYVSLWNIPIWSSDSSFIDSSMTDDVYFWYVLLKKRQKEIYDAQTGSAQPHIYPQHVSSMPICDLNFDKVRNYTSIATPIFKMIGHNKDENQRLATTRDTLLPKLMSGELDISNIDL</sequence>
<dbReference type="RefSeq" id="WP_197271480.1">
    <property type="nucleotide sequence ID" value="NZ_CABWIB010000001.1"/>
</dbReference>
<dbReference type="EMBL" id="CABWIB010000001">
    <property type="protein sequence ID" value="VWL85361.1"/>
    <property type="molecule type" value="Genomic_DNA"/>
</dbReference>
<keyword evidence="4" id="KW-1185">Reference proteome</keyword>
<dbReference type="Gene3D" id="3.90.220.20">
    <property type="entry name" value="DNA methylase specificity domains"/>
    <property type="match status" value="1"/>
</dbReference>
<proteinExistence type="predicted"/>
<dbReference type="GO" id="GO:0009307">
    <property type="term" value="P:DNA restriction-modification system"/>
    <property type="evidence" value="ECO:0007669"/>
    <property type="project" value="UniProtKB-KW"/>
</dbReference>
<dbReference type="PANTHER" id="PTHR30408">
    <property type="entry name" value="TYPE-1 RESTRICTION ENZYME ECOKI SPECIFICITY PROTEIN"/>
    <property type="match status" value="1"/>
</dbReference>
<dbReference type="InterPro" id="IPR044946">
    <property type="entry name" value="Restrct_endonuc_typeI_TRD_sf"/>
</dbReference>
<keyword evidence="1" id="KW-0680">Restriction system</keyword>
<protein>
    <submittedName>
        <fullName evidence="3">Putative type-1 restriction enzyme specificity protein</fullName>
    </submittedName>
</protein>
<name>A0A6I8ME30_9FUSO</name>
<gene>
    <name evidence="3" type="ORF">OMES3154_00646</name>
</gene>
<accession>A0A6I8ME30</accession>
<dbReference type="GO" id="GO:0003677">
    <property type="term" value="F:DNA binding"/>
    <property type="evidence" value="ECO:0007669"/>
    <property type="project" value="UniProtKB-KW"/>
</dbReference>
<organism evidence="3 4">
    <name type="scientific">Oceanivirga miroungae</name>
    <dbReference type="NCBI Taxonomy" id="1130046"/>
    <lineage>
        <taxon>Bacteria</taxon>
        <taxon>Fusobacteriati</taxon>
        <taxon>Fusobacteriota</taxon>
        <taxon>Fusobacteriia</taxon>
        <taxon>Fusobacteriales</taxon>
        <taxon>Leptotrichiaceae</taxon>
        <taxon>Oceanivirga</taxon>
    </lineage>
</organism>
<dbReference type="Proteomes" id="UP000419017">
    <property type="component" value="Unassembled WGS sequence"/>
</dbReference>
<dbReference type="Gene3D" id="1.10.287.1120">
    <property type="entry name" value="Bipartite methylase S protein"/>
    <property type="match status" value="1"/>
</dbReference>
<dbReference type="PANTHER" id="PTHR30408:SF13">
    <property type="entry name" value="TYPE I RESTRICTION ENZYME HINDI SPECIFICITY SUBUNIT"/>
    <property type="match status" value="1"/>
</dbReference>
<keyword evidence="2" id="KW-0238">DNA-binding</keyword>
<reference evidence="3 4" key="1">
    <citation type="submission" date="2019-10" db="EMBL/GenBank/DDBJ databases">
        <authorList>
            <person name="Blom J."/>
        </authorList>
    </citation>
    <scope>NUCLEOTIDE SEQUENCE [LARGE SCALE GENOMIC DNA]</scope>
    <source>
        <strain evidence="3 4">ES3154-GLU</strain>
    </source>
</reference>
<dbReference type="InterPro" id="IPR052021">
    <property type="entry name" value="Type-I_RS_S_subunit"/>
</dbReference>
<evidence type="ECO:0000313" key="3">
    <source>
        <dbReference type="EMBL" id="VWL85361.1"/>
    </source>
</evidence>
<evidence type="ECO:0000256" key="1">
    <source>
        <dbReference type="ARBA" id="ARBA00022747"/>
    </source>
</evidence>
<evidence type="ECO:0000313" key="4">
    <source>
        <dbReference type="Proteomes" id="UP000419017"/>
    </source>
</evidence>
<dbReference type="AlphaFoldDB" id="A0A6I8ME30"/>